<organism evidence="3 4">
    <name type="scientific">Sphingomonas panacis</name>
    <dbReference type="NCBI Taxonomy" id="1560345"/>
    <lineage>
        <taxon>Bacteria</taxon>
        <taxon>Pseudomonadati</taxon>
        <taxon>Pseudomonadota</taxon>
        <taxon>Alphaproteobacteria</taxon>
        <taxon>Sphingomonadales</taxon>
        <taxon>Sphingomonadaceae</taxon>
        <taxon>Sphingomonas</taxon>
    </lineage>
</organism>
<gene>
    <name evidence="3" type="ORF">AWL63_05450</name>
</gene>
<evidence type="ECO:0008006" key="5">
    <source>
        <dbReference type="Google" id="ProtNLM"/>
    </source>
</evidence>
<dbReference type="RefSeq" id="WP_069204070.1">
    <property type="nucleotide sequence ID" value="NZ_CP014168.1"/>
</dbReference>
<evidence type="ECO:0000313" key="3">
    <source>
        <dbReference type="EMBL" id="AOH83496.1"/>
    </source>
</evidence>
<feature type="compositionally biased region" description="Low complexity" evidence="1">
    <location>
        <begin position="66"/>
        <end position="79"/>
    </location>
</feature>
<dbReference type="SUPFAM" id="SSF48452">
    <property type="entry name" value="TPR-like"/>
    <property type="match status" value="1"/>
</dbReference>
<dbReference type="Proteomes" id="UP000094256">
    <property type="component" value="Chromosome"/>
</dbReference>
<keyword evidence="4" id="KW-1185">Reference proteome</keyword>
<dbReference type="OrthoDB" id="7390214at2"/>
<dbReference type="PROSITE" id="PS51257">
    <property type="entry name" value="PROKAR_LIPOPROTEIN"/>
    <property type="match status" value="1"/>
</dbReference>
<dbReference type="KEGG" id="span:AWL63_05450"/>
<evidence type="ECO:0000256" key="1">
    <source>
        <dbReference type="SAM" id="MobiDB-lite"/>
    </source>
</evidence>
<sequence length="328" mass="34953">MRRRILAWVLLAGSACAAAPAFGQTSGVEGRVGKLESEMRAVQRKVFPGGGGQYLEPEIKPTAPEDSPGSPSGSPLSDLTARVNALESQLTGITGQIETTQHRTQVLEDAFNAYKRSTDARIKALEDTAASTGGTGSPAPIMGDADTPPPRAGGKPGAGVKQPAARPGKTADADDAAPPSTDPARQKQLAAIERPQSGDAAEDAYLYGYRLWQAKMYPEAEAQFKLVTATYPKHKRASYAQNLLGRSYLEDGKPSLASLAFYDNYKKWPDGERAPDSLYYLGQSLVRLGKPAADGCKVYRELEDVYGAKLTDAMKADVTRAKAQSKCG</sequence>
<accession>A0A1B3Z7T5</accession>
<feature type="signal peptide" evidence="2">
    <location>
        <begin position="1"/>
        <end position="17"/>
    </location>
</feature>
<dbReference type="Gene3D" id="1.25.40.10">
    <property type="entry name" value="Tetratricopeptide repeat domain"/>
    <property type="match status" value="1"/>
</dbReference>
<name>A0A1B3Z7T5_9SPHN</name>
<dbReference type="STRING" id="1560345.AWL63_05450"/>
<feature type="chain" id="PRO_5008556174" description="YbgF trimerisation domain-containing protein" evidence="2">
    <location>
        <begin position="18"/>
        <end position="328"/>
    </location>
</feature>
<protein>
    <recommendedName>
        <fullName evidence="5">YbgF trimerisation domain-containing protein</fullName>
    </recommendedName>
</protein>
<dbReference type="AlphaFoldDB" id="A0A1B3Z7T5"/>
<feature type="region of interest" description="Disordered" evidence="1">
    <location>
        <begin position="127"/>
        <end position="196"/>
    </location>
</feature>
<evidence type="ECO:0000313" key="4">
    <source>
        <dbReference type="Proteomes" id="UP000094256"/>
    </source>
</evidence>
<evidence type="ECO:0000256" key="2">
    <source>
        <dbReference type="SAM" id="SignalP"/>
    </source>
</evidence>
<dbReference type="InterPro" id="IPR011990">
    <property type="entry name" value="TPR-like_helical_dom_sf"/>
</dbReference>
<keyword evidence="2" id="KW-0732">Signal</keyword>
<feature type="region of interest" description="Disordered" evidence="1">
    <location>
        <begin position="48"/>
        <end position="79"/>
    </location>
</feature>
<dbReference type="EMBL" id="CP014168">
    <property type="protein sequence ID" value="AOH83496.1"/>
    <property type="molecule type" value="Genomic_DNA"/>
</dbReference>
<proteinExistence type="predicted"/>
<reference evidence="3 4" key="1">
    <citation type="submission" date="2016-01" db="EMBL/GenBank/DDBJ databases">
        <title>Complete genome and mega plasmid sequence of Sphingomonas panacis DCY99 elicits systemic resistance in rice to Xanthomonas oryzae.</title>
        <authorList>
            <person name="Kim Y.J."/>
            <person name="Yang D.C."/>
            <person name="Sing P."/>
        </authorList>
    </citation>
    <scope>NUCLEOTIDE SEQUENCE [LARGE SCALE GENOMIC DNA]</scope>
    <source>
        <strain evidence="3 4">DCY99</strain>
    </source>
</reference>